<dbReference type="InterPro" id="IPR001107">
    <property type="entry name" value="Band_7"/>
</dbReference>
<dbReference type="HOGENOM" id="CLU_397787_0_0_6"/>
<dbReference type="EMBL" id="CP000733">
    <property type="protein sequence ID" value="ABS77144.2"/>
    <property type="molecule type" value="Genomic_DNA"/>
</dbReference>
<keyword evidence="2" id="KW-0175">Coiled coil</keyword>
<evidence type="ECO:0000256" key="2">
    <source>
        <dbReference type="SAM" id="Coils"/>
    </source>
</evidence>
<feature type="domain" description="Band 7" evidence="3">
    <location>
        <begin position="372"/>
        <end position="530"/>
    </location>
</feature>
<dbReference type="Pfam" id="PF01145">
    <property type="entry name" value="Band_7"/>
    <property type="match status" value="1"/>
</dbReference>
<dbReference type="AlphaFoldDB" id="A9KCJ0"/>
<evidence type="ECO:0000313" key="5">
    <source>
        <dbReference type="Proteomes" id="UP000008555"/>
    </source>
</evidence>
<evidence type="ECO:0000313" key="4">
    <source>
        <dbReference type="EMBL" id="ABS77144.2"/>
    </source>
</evidence>
<accession>A9KCJ0</accession>
<feature type="coiled-coil region" evidence="2">
    <location>
        <begin position="573"/>
        <end position="615"/>
    </location>
</feature>
<dbReference type="KEGG" id="cbd:CBUD_1116"/>
<dbReference type="PANTHER" id="PTHR42911">
    <property type="entry name" value="MODULATOR OF FTSH PROTEASE HFLC"/>
    <property type="match status" value="1"/>
</dbReference>
<organism evidence="4 5">
    <name type="scientific">Coxiella burnetii (strain Dugway 5J108-111)</name>
    <dbReference type="NCBI Taxonomy" id="434922"/>
    <lineage>
        <taxon>Bacteria</taxon>
        <taxon>Pseudomonadati</taxon>
        <taxon>Pseudomonadota</taxon>
        <taxon>Gammaproteobacteria</taxon>
        <taxon>Legionellales</taxon>
        <taxon>Coxiellaceae</taxon>
        <taxon>Coxiella</taxon>
    </lineage>
</organism>
<reference evidence="4 5" key="1">
    <citation type="journal article" date="2009" name="Infect. Immun.">
        <title>Comparative genomics reveal extensive transposon-mediated genomic plasticity and diversity among potential effector proteins within the genus Coxiella.</title>
        <authorList>
            <person name="Beare P.A."/>
            <person name="Unsworth N."/>
            <person name="Andoh M."/>
            <person name="Voth D.E."/>
            <person name="Omsland A."/>
            <person name="Gilk S.D."/>
            <person name="Williams K.P."/>
            <person name="Sobral B.W."/>
            <person name="Kupko J.J.III."/>
            <person name="Porcella S.F."/>
            <person name="Samuel J.E."/>
            <person name="Heinzen R.A."/>
        </authorList>
    </citation>
    <scope>NUCLEOTIDE SEQUENCE [LARGE SCALE GENOMIC DNA]</scope>
    <source>
        <strain evidence="4 5">Dugway 5J108-111</strain>
    </source>
</reference>
<protein>
    <recommendedName>
        <fullName evidence="3">Band 7 domain-containing protein</fullName>
    </recommendedName>
</protein>
<proteinExistence type="predicted"/>
<dbReference type="InterPro" id="IPR036013">
    <property type="entry name" value="Band_7/SPFH_dom_sf"/>
</dbReference>
<evidence type="ECO:0000259" key="3">
    <source>
        <dbReference type="Pfam" id="PF01145"/>
    </source>
</evidence>
<dbReference type="Proteomes" id="UP000008555">
    <property type="component" value="Chromosome"/>
</dbReference>
<sequence>MLRDESISSCYAAKAIGAFLPKVNKGEGYMSRHPKFTDESESKKELSQPLLAGRFNNYTSDSETEMKNTSTYQNVEEKDQYEPTSDTEMLFPPMLTRRTARPRELLISSVEKWLFNINEVVIQPTLKSDENILKAFNQGNVESFVTPSIFLGKRIKPSQFRLVHRNNVPELVAFTSDPMRLKWYSYGTTAEIAIVEKTDQTFGAYGRHVVNVKPGKYIKAWLGNEPVIYAPGAHVIRHTNFSLAKNSEVSQSDYYIRHGNIHIVRVPQGKLAKVWIGGVPHLLEANEEAYVFNNPLFRLQTAYPQQANAADPDKLFIDADAELITHGSLKRLMPHTGNVVITYDGGNLEIIAPQQDNKPTLIDSPTHTVSGMMSVSTQTLTFPSEEQKNKRRDDGNALDYVTHEVFRTRDSSEIGVKLLVVYQIKDPEKVLLKLGDPKAITPHIEDLVVADMTAVMQGYTSQDFMSTEQTRILPLEKPSKDHNVPSAPEFIKELQDLVKKQLASDFAEYGIHLERVNMEAPKILKMSDQSKKSAEVHARVALLQQESKIAENEALRAASKKNIEVEASNKNKISEEQAELEAAKLRAQAVEIETMAEANKIRTLAEAENKALRLRAQLYRDNPQFFQLELCRLQAVAVGGIKITAVSLDQAVNVVRLGKDNMFFSAIQPQLGQLNEVKSEEDSKPDLQSSFS</sequence>
<comment type="subcellular location">
    <subcellularLocation>
        <location evidence="1">Membrane</location>
        <topology evidence="1">Single-pass membrane protein</topology>
    </subcellularLocation>
</comment>
<dbReference type="PANTHER" id="PTHR42911:SF1">
    <property type="entry name" value="MODULATOR OF FTSH PROTEASE HFLC"/>
    <property type="match status" value="1"/>
</dbReference>
<name>A9KCJ0_COXBN</name>
<dbReference type="GO" id="GO:0016020">
    <property type="term" value="C:membrane"/>
    <property type="evidence" value="ECO:0007669"/>
    <property type="project" value="UniProtKB-SubCell"/>
</dbReference>
<evidence type="ECO:0000256" key="1">
    <source>
        <dbReference type="ARBA" id="ARBA00004167"/>
    </source>
</evidence>
<gene>
    <name evidence="4" type="ordered locus">CBUD_1116</name>
</gene>
<dbReference type="Gene3D" id="3.30.479.30">
    <property type="entry name" value="Band 7 domain"/>
    <property type="match status" value="1"/>
</dbReference>